<dbReference type="InterPro" id="IPR042231">
    <property type="entry name" value="Cho/carn_acyl_trans_2"/>
</dbReference>
<dbReference type="PIR" id="G90608">
    <property type="entry name" value="G90608"/>
</dbReference>
<protein>
    <submittedName>
        <fullName evidence="6">CARNITINE O-ACETYLTRANSFERASE</fullName>
        <ecNumber evidence="6">2.3.1.7</ecNumber>
    </submittedName>
</protein>
<feature type="active site" description="Proton acceptor" evidence="4">
    <location>
        <position position="324"/>
    </location>
</feature>
<evidence type="ECO:0000313" key="6">
    <source>
        <dbReference type="EMBL" id="CAC13948.1"/>
    </source>
</evidence>
<feature type="domain" description="Choline/carnitine acyltransferase" evidence="5">
    <location>
        <begin position="37"/>
        <end position="581"/>
    </location>
</feature>
<organism evidence="7">
    <name type="scientific">Mycoplasmopsis pulmonis (strain UAB CTIP)</name>
    <name type="common">Mycoplasma pulmonis</name>
    <dbReference type="NCBI Taxonomy" id="272635"/>
    <lineage>
        <taxon>Bacteria</taxon>
        <taxon>Bacillati</taxon>
        <taxon>Mycoplasmatota</taxon>
        <taxon>Mycoplasmoidales</taxon>
        <taxon>Metamycoplasmataceae</taxon>
        <taxon>Mycoplasmopsis</taxon>
    </lineage>
</organism>
<evidence type="ECO:0000256" key="4">
    <source>
        <dbReference type="PIRSR" id="PIRSR600542-1"/>
    </source>
</evidence>
<dbReference type="Gene3D" id="3.30.559.10">
    <property type="entry name" value="Chloramphenicol acetyltransferase-like domain"/>
    <property type="match status" value="1"/>
</dbReference>
<dbReference type="Gene3D" id="3.30.559.70">
    <property type="entry name" value="Choline/Carnitine o-acyltransferase, domain 2"/>
    <property type="match status" value="1"/>
</dbReference>
<evidence type="ECO:0000256" key="3">
    <source>
        <dbReference type="ARBA" id="ARBA00023315"/>
    </source>
</evidence>
<dbReference type="InterPro" id="IPR023213">
    <property type="entry name" value="CAT-like_dom_sf"/>
</dbReference>
<dbReference type="InterPro" id="IPR000542">
    <property type="entry name" value="Carn_acyl_trans"/>
</dbReference>
<dbReference type="PANTHER" id="PTHR22589">
    <property type="entry name" value="CARNITINE O-ACYLTRANSFERASE"/>
    <property type="match status" value="1"/>
</dbReference>
<accession>Q98PE8</accession>
<keyword evidence="2 6" id="KW-0808">Transferase</keyword>
<evidence type="ECO:0000313" key="7">
    <source>
        <dbReference type="Proteomes" id="UP000000528"/>
    </source>
</evidence>
<dbReference type="AlphaFoldDB" id="Q98PE8"/>
<dbReference type="BioCyc" id="MPUL272635:G1GT6-784-MONOMER"/>
<evidence type="ECO:0000256" key="2">
    <source>
        <dbReference type="ARBA" id="ARBA00022679"/>
    </source>
</evidence>
<dbReference type="RefSeq" id="WP_010925575.1">
    <property type="nucleotide sequence ID" value="NC_002771.1"/>
</dbReference>
<proteinExistence type="inferred from homology"/>
<dbReference type="InterPro" id="IPR039551">
    <property type="entry name" value="Cho/carn_acyl_trans"/>
</dbReference>
<gene>
    <name evidence="6" type="ordered locus">MYPU_7750</name>
</gene>
<dbReference type="EMBL" id="AL445565">
    <property type="protein sequence ID" value="CAC13948.1"/>
    <property type="molecule type" value="Genomic_DNA"/>
</dbReference>
<name>Q98PE8_MYCPU</name>
<dbReference type="Proteomes" id="UP000000528">
    <property type="component" value="Chromosome"/>
</dbReference>
<dbReference type="SUPFAM" id="SSF52777">
    <property type="entry name" value="CoA-dependent acyltransferases"/>
    <property type="match status" value="2"/>
</dbReference>
<dbReference type="GO" id="GO:0004092">
    <property type="term" value="F:carnitine O-acetyltransferase activity"/>
    <property type="evidence" value="ECO:0007669"/>
    <property type="project" value="UniProtKB-EC"/>
</dbReference>
<evidence type="ECO:0000259" key="5">
    <source>
        <dbReference type="Pfam" id="PF00755"/>
    </source>
</evidence>
<comment type="similarity">
    <text evidence="1">Belongs to the carnitine/choline acetyltransferase family.</text>
</comment>
<dbReference type="HOGENOM" id="CLU_013513_5_1_14"/>
<dbReference type="KEGG" id="mpu:MYPU_7750"/>
<sequence>MKKPNLNSKIQRKIESNSLLFESAHNYFKNSANIETLPIEKSEDFLKRFLEWTKPLISKDDYQKALEEVKNYLSSNERQKIETIIKQRSQNPDNSWLADWWLKYVYLTTRLPMTPEVNAPYYIEFKNQNLTQSQSASIIALELGKIYQKVKNGELDFLEIKNKKISLDQLKTLFSSMRLRSENLDKYYVNNKFFNHIIVMKNNVFYKVNIFKNKKLVDLSSLNKTFNSIIENENKNKYNSNFLTAAIDAKKSEELFDEFASKYPEQALDILNSLFIINLDDVSPQSALENLKNSTLTSDFNRWHGKGLQVIISKNSKVVFLSDHASVDGASIASIVNIIGTRFEENIKFEKNAKPAEFETFKNDIDQDKIAVFKQIKDEFLSYVNKTLFFEHVIKKFNKDEVKKRGVKSSEALIQLFYQIAQYQSNEQVKNTYIAVDMRGFFRGRTECIRPVSGVSLEYVKKFAQNPEQALKEFENYFPQIEKEHYQRTLLTKQGKGINRHMLGIYLAWYENQDEIKKPALLETKAWKAASQNILSTSSIVDKYLKNFSFNPVENDGIGIAYAMDSDNFRMITSVFEDNKEYLEKWTKNFLNIVNLFLEKI</sequence>
<reference evidence="6 7" key="1">
    <citation type="journal article" date="2001" name="Nucleic Acids Res.">
        <title>The complete genome sequence of the murine respiratory pathogen Mycoplasma pulmonis.</title>
        <authorList>
            <person name="Chambaud I."/>
            <person name="Heilig R."/>
            <person name="Ferris S."/>
            <person name="Barbe V."/>
            <person name="Samson D."/>
            <person name="Galisson F."/>
            <person name="Moszer I."/>
            <person name="Dybvig K."/>
            <person name="Wroblewski H."/>
            <person name="Viari A."/>
            <person name="Rocha E.P.C."/>
            <person name="Blanchard A."/>
        </authorList>
    </citation>
    <scope>NUCLEOTIDE SEQUENCE [LARGE SCALE GENOMIC DNA]</scope>
    <source>
        <strain evidence="6 7">UAB CTIP</strain>
    </source>
</reference>
<dbReference type="STRING" id="272635.gene:17577386"/>
<dbReference type="EC" id="2.3.1.7" evidence="6"/>
<keyword evidence="3 6" id="KW-0012">Acyltransferase</keyword>
<keyword evidence="7" id="KW-1185">Reference proteome</keyword>
<evidence type="ECO:0000256" key="1">
    <source>
        <dbReference type="ARBA" id="ARBA00005232"/>
    </source>
</evidence>
<dbReference type="eggNOG" id="ENOG502Z7P4">
    <property type="taxonomic scope" value="Bacteria"/>
</dbReference>
<dbReference type="Pfam" id="PF00755">
    <property type="entry name" value="Carn_acyltransf"/>
    <property type="match status" value="1"/>
</dbReference>